<keyword evidence="1 3" id="KW-0808">Transferase</keyword>
<accession>A0A8H5TY98</accession>
<sequence length="456" mass="51109">MIDTKIPALDMELDILGQQPLMRIYTQISLCFPVADQSEHPAIITTLETGLLRLSEAFPWVAGQVKCDAKEGSSDIFSVKPFEKTPRLVVKDLRDDPSAPTMEGLRKAGCPMSMFDENVIAPRKTLPLGPDYSPDDPEPALLFQLNFIEGGLILTVNAQHACLDFTGQDEVIRLLSKACRDEPFTQEEISTMNLDRKTIVPLLENYELGSELDHQLVKASPSTEQPTPPTPPPSSWACFSFSPQALSNLKREAMHDLHASKEFVSTDDALSAFVWQSVTRVRLDRVDASTSTLFCRAVDVRTHLDVPKRYPGMLQNMTYSDSTLSQIAYESLGQVALRLRRELYAPKLRQRTQAMLTYLHNQDNKSVMSLTADVNPSTDIMLSSWAKTGLWGYDFGFGLGLPESVRRPRLEPCESLVYLLPKRPDGEITVAISLRDEDLDRLREDAKWKESAVYIG</sequence>
<dbReference type="Gene3D" id="3.30.559.10">
    <property type="entry name" value="Chloramphenicol acetyltransferase-like domain"/>
    <property type="match status" value="2"/>
</dbReference>
<reference evidence="3 4" key="1">
    <citation type="submission" date="2020-05" db="EMBL/GenBank/DDBJ databases">
        <title>Identification and distribution of gene clusters putatively required for synthesis of sphingolipid metabolism inhibitors in phylogenetically diverse species of the filamentous fungus Fusarium.</title>
        <authorList>
            <person name="Kim H.-S."/>
            <person name="Busman M."/>
            <person name="Brown D.W."/>
            <person name="Divon H."/>
            <person name="Uhlig S."/>
            <person name="Proctor R.H."/>
        </authorList>
    </citation>
    <scope>NUCLEOTIDE SEQUENCE [LARGE SCALE GENOMIC DNA]</scope>
    <source>
        <strain evidence="3 4">NRRL 20693</strain>
    </source>
</reference>
<feature type="domain" description="Trichothecene 3-O-acetyltransferase-like N-terminal" evidence="2">
    <location>
        <begin position="24"/>
        <end position="179"/>
    </location>
</feature>
<dbReference type="InterPro" id="IPR051283">
    <property type="entry name" value="Sec_Metabolite_Acyltrans"/>
</dbReference>
<dbReference type="EMBL" id="JAAGWQ010000026">
    <property type="protein sequence ID" value="KAF5677354.1"/>
    <property type="molecule type" value="Genomic_DNA"/>
</dbReference>
<evidence type="ECO:0000313" key="3">
    <source>
        <dbReference type="EMBL" id="KAF5677354.1"/>
    </source>
</evidence>
<dbReference type="InterPro" id="IPR054710">
    <property type="entry name" value="Tri101-like_N"/>
</dbReference>
<protein>
    <submittedName>
        <fullName evidence="3">Trichothecene 3-o-acetyltransferase</fullName>
    </submittedName>
</protein>
<gene>
    <name evidence="3" type="ORF">FHETE_1867</name>
</gene>
<evidence type="ECO:0000259" key="2">
    <source>
        <dbReference type="Pfam" id="PF22664"/>
    </source>
</evidence>
<dbReference type="AlphaFoldDB" id="A0A8H5TY98"/>
<evidence type="ECO:0000313" key="4">
    <source>
        <dbReference type="Proteomes" id="UP000567885"/>
    </source>
</evidence>
<dbReference type="Proteomes" id="UP000567885">
    <property type="component" value="Unassembled WGS sequence"/>
</dbReference>
<dbReference type="PANTHER" id="PTHR31896">
    <property type="entry name" value="FAMILY REGULATORY PROTEIN, PUTATIVE (AFU_ORTHOLOGUE AFUA_3G14730)-RELATED"/>
    <property type="match status" value="1"/>
</dbReference>
<dbReference type="InterPro" id="IPR023213">
    <property type="entry name" value="CAT-like_dom_sf"/>
</dbReference>
<dbReference type="Pfam" id="PF22664">
    <property type="entry name" value="TRI-like_N"/>
    <property type="match status" value="1"/>
</dbReference>
<organism evidence="3 4">
    <name type="scientific">Fusarium heterosporum</name>
    <dbReference type="NCBI Taxonomy" id="42747"/>
    <lineage>
        <taxon>Eukaryota</taxon>
        <taxon>Fungi</taxon>
        <taxon>Dikarya</taxon>
        <taxon>Ascomycota</taxon>
        <taxon>Pezizomycotina</taxon>
        <taxon>Sordariomycetes</taxon>
        <taxon>Hypocreomycetidae</taxon>
        <taxon>Hypocreales</taxon>
        <taxon>Nectriaceae</taxon>
        <taxon>Fusarium</taxon>
        <taxon>Fusarium heterosporum species complex</taxon>
    </lineage>
</organism>
<dbReference type="GO" id="GO:0016740">
    <property type="term" value="F:transferase activity"/>
    <property type="evidence" value="ECO:0007669"/>
    <property type="project" value="UniProtKB-KW"/>
</dbReference>
<dbReference type="OrthoDB" id="1862401at2759"/>
<comment type="caution">
    <text evidence="3">The sequence shown here is derived from an EMBL/GenBank/DDBJ whole genome shotgun (WGS) entry which is preliminary data.</text>
</comment>
<evidence type="ECO:0000256" key="1">
    <source>
        <dbReference type="ARBA" id="ARBA00022679"/>
    </source>
</evidence>
<keyword evidence="4" id="KW-1185">Reference proteome</keyword>
<proteinExistence type="predicted"/>
<name>A0A8H5TY98_FUSHE</name>
<dbReference type="PANTHER" id="PTHR31896:SF64">
    <property type="entry name" value="TRICHOTHECENE 3-O-ACETYLTRANSFERASE"/>
    <property type="match status" value="1"/>
</dbReference>